<protein>
    <recommendedName>
        <fullName evidence="4">Chromo domain-containing protein</fullName>
    </recommendedName>
</protein>
<dbReference type="InterPro" id="IPR016197">
    <property type="entry name" value="Chromo-like_dom_sf"/>
</dbReference>
<dbReference type="Pfam" id="PF00385">
    <property type="entry name" value="Chromo"/>
    <property type="match status" value="1"/>
</dbReference>
<dbReference type="InterPro" id="IPR023779">
    <property type="entry name" value="Chromodomain_CS"/>
</dbReference>
<dbReference type="GO" id="GO:0000792">
    <property type="term" value="C:heterochromatin"/>
    <property type="evidence" value="ECO:0007669"/>
    <property type="project" value="UniProtKB-ARBA"/>
</dbReference>
<organism evidence="5 6">
    <name type="scientific">Euplotes crassus</name>
    <dbReference type="NCBI Taxonomy" id="5936"/>
    <lineage>
        <taxon>Eukaryota</taxon>
        <taxon>Sar</taxon>
        <taxon>Alveolata</taxon>
        <taxon>Ciliophora</taxon>
        <taxon>Intramacronucleata</taxon>
        <taxon>Spirotrichea</taxon>
        <taxon>Hypotrichia</taxon>
        <taxon>Euplotida</taxon>
        <taxon>Euplotidae</taxon>
        <taxon>Moneuplotes</taxon>
    </lineage>
</organism>
<feature type="domain" description="Chromo" evidence="4">
    <location>
        <begin position="14"/>
        <end position="73"/>
    </location>
</feature>
<sequence length="201" mass="23596">MEQTGEEEIKDEYYQVERITKHKIVRGKKYYLIKWVGYHDRDNTWEPVENLANVTYMIEEYENKRKLLGQNSDKSSGKMKKRDGKDRSKLYDEGDSSAYAEGKEQDHLDFMPSGAELSATKIGLMDSESKKEGSFDKDQPEKIMGVVRQINPKEWLMKVKWKKDPKTLKRPKTSTYTNTELKQRCPNLLFDFYESNVISSI</sequence>
<dbReference type="Proteomes" id="UP001295684">
    <property type="component" value="Unassembled WGS sequence"/>
</dbReference>
<name>A0AAD2D565_EUPCR</name>
<dbReference type="PANTHER" id="PTHR22812">
    <property type="entry name" value="CHROMOBOX PROTEIN"/>
    <property type="match status" value="1"/>
</dbReference>
<evidence type="ECO:0000256" key="2">
    <source>
        <dbReference type="ARBA" id="ARBA00023242"/>
    </source>
</evidence>
<dbReference type="PRINTS" id="PR00504">
    <property type="entry name" value="CHROMODOMAIN"/>
</dbReference>
<dbReference type="EMBL" id="CAMPGE010022836">
    <property type="protein sequence ID" value="CAI2380842.1"/>
    <property type="molecule type" value="Genomic_DNA"/>
</dbReference>
<dbReference type="PROSITE" id="PS00598">
    <property type="entry name" value="CHROMO_1"/>
    <property type="match status" value="1"/>
</dbReference>
<dbReference type="Pfam" id="PF01393">
    <property type="entry name" value="Chromo_shadow"/>
    <property type="match status" value="1"/>
</dbReference>
<dbReference type="InterPro" id="IPR008251">
    <property type="entry name" value="Chromo_shadow_dom"/>
</dbReference>
<evidence type="ECO:0000259" key="4">
    <source>
        <dbReference type="PROSITE" id="PS50013"/>
    </source>
</evidence>
<accession>A0AAD2D565</accession>
<dbReference type="CDD" id="cd00034">
    <property type="entry name" value="CSD"/>
    <property type="match status" value="1"/>
</dbReference>
<dbReference type="InterPro" id="IPR051219">
    <property type="entry name" value="Heterochromatin_chromo-domain"/>
</dbReference>
<dbReference type="InterPro" id="IPR023780">
    <property type="entry name" value="Chromo_domain"/>
</dbReference>
<evidence type="ECO:0000313" key="6">
    <source>
        <dbReference type="Proteomes" id="UP001295684"/>
    </source>
</evidence>
<dbReference type="SMART" id="SM00298">
    <property type="entry name" value="CHROMO"/>
    <property type="match status" value="1"/>
</dbReference>
<feature type="region of interest" description="Disordered" evidence="3">
    <location>
        <begin position="68"/>
        <end position="105"/>
    </location>
</feature>
<keyword evidence="6" id="KW-1185">Reference proteome</keyword>
<gene>
    <name evidence="5" type="ORF">ECRASSUSDP1_LOCUS22282</name>
</gene>
<dbReference type="Gene3D" id="2.40.50.40">
    <property type="match status" value="2"/>
</dbReference>
<feature type="compositionally biased region" description="Basic and acidic residues" evidence="3">
    <location>
        <begin position="83"/>
        <end position="92"/>
    </location>
</feature>
<evidence type="ECO:0000256" key="1">
    <source>
        <dbReference type="ARBA" id="ARBA00004123"/>
    </source>
</evidence>
<evidence type="ECO:0000313" key="5">
    <source>
        <dbReference type="EMBL" id="CAI2380842.1"/>
    </source>
</evidence>
<keyword evidence="2" id="KW-0539">Nucleus</keyword>
<dbReference type="SUPFAM" id="SSF54160">
    <property type="entry name" value="Chromo domain-like"/>
    <property type="match status" value="2"/>
</dbReference>
<dbReference type="InterPro" id="IPR000953">
    <property type="entry name" value="Chromo/chromo_shadow_dom"/>
</dbReference>
<dbReference type="InterPro" id="IPR017984">
    <property type="entry name" value="Chromo_dom_subgr"/>
</dbReference>
<comment type="subcellular location">
    <subcellularLocation>
        <location evidence="1">Nucleus</location>
    </subcellularLocation>
</comment>
<dbReference type="GO" id="GO:0005634">
    <property type="term" value="C:nucleus"/>
    <property type="evidence" value="ECO:0007669"/>
    <property type="project" value="UniProtKB-SubCell"/>
</dbReference>
<dbReference type="CDD" id="cd00024">
    <property type="entry name" value="CD_CSD"/>
    <property type="match status" value="1"/>
</dbReference>
<reference evidence="5" key="1">
    <citation type="submission" date="2023-07" db="EMBL/GenBank/DDBJ databases">
        <authorList>
            <consortium name="AG Swart"/>
            <person name="Singh M."/>
            <person name="Singh A."/>
            <person name="Seah K."/>
            <person name="Emmerich C."/>
        </authorList>
    </citation>
    <scope>NUCLEOTIDE SEQUENCE</scope>
    <source>
        <strain evidence="5">DP1</strain>
    </source>
</reference>
<dbReference type="PROSITE" id="PS50013">
    <property type="entry name" value="CHROMO_2"/>
    <property type="match status" value="1"/>
</dbReference>
<proteinExistence type="predicted"/>
<dbReference type="AlphaFoldDB" id="A0AAD2D565"/>
<evidence type="ECO:0000256" key="3">
    <source>
        <dbReference type="SAM" id="MobiDB-lite"/>
    </source>
</evidence>
<comment type="caution">
    <text evidence="5">The sequence shown here is derived from an EMBL/GenBank/DDBJ whole genome shotgun (WGS) entry which is preliminary data.</text>
</comment>